<evidence type="ECO:0000256" key="1">
    <source>
        <dbReference type="ARBA" id="ARBA00004496"/>
    </source>
</evidence>
<gene>
    <name evidence="7" type="primary">argR</name>
    <name evidence="10" type="ORF">IV59_GL000388</name>
</gene>
<comment type="subcellular location">
    <subcellularLocation>
        <location evidence="1 7">Cytoplasm</location>
    </subcellularLocation>
</comment>
<keyword evidence="7" id="KW-0678">Repressor</keyword>
<dbReference type="PANTHER" id="PTHR34471">
    <property type="entry name" value="ARGININE REPRESSOR"/>
    <property type="match status" value="1"/>
</dbReference>
<evidence type="ECO:0000256" key="4">
    <source>
        <dbReference type="ARBA" id="ARBA00023015"/>
    </source>
</evidence>
<dbReference type="Pfam" id="PF02863">
    <property type="entry name" value="Arg_repressor_C"/>
    <property type="match status" value="1"/>
</dbReference>
<sequence>MFMRKVERQQYLRSLINQNSIERQEDFVRLLTRDGIEVTQATISRDIKEMQLVKVPSDGGGYHYSLPVQKQLDTQKKLKRTLNDAFVSLDSQEKMVVVHVQPGSGPALATLISQMNLEDLFCAIGDDSTVLAICRSVDGADIFKETITNLLDN</sequence>
<keyword evidence="6 7" id="KW-0804">Transcription</keyword>
<organism evidence="10 11">
    <name type="scientific">Paucilactobacillus hokkaidonensis</name>
    <dbReference type="NCBI Taxonomy" id="1193095"/>
    <lineage>
        <taxon>Bacteria</taxon>
        <taxon>Bacillati</taxon>
        <taxon>Bacillota</taxon>
        <taxon>Bacilli</taxon>
        <taxon>Lactobacillales</taxon>
        <taxon>Lactobacillaceae</taxon>
        <taxon>Paucilactobacillus</taxon>
    </lineage>
</organism>
<keyword evidence="4 7" id="KW-0805">Transcription regulation</keyword>
<dbReference type="InterPro" id="IPR036251">
    <property type="entry name" value="Arg_repress_C_sf"/>
</dbReference>
<proteinExistence type="inferred from homology"/>
<dbReference type="EMBL" id="JQCH01000012">
    <property type="protein sequence ID" value="KRO09775.1"/>
    <property type="molecule type" value="Genomic_DNA"/>
</dbReference>
<keyword evidence="5 7" id="KW-0238">DNA-binding</keyword>
<comment type="function">
    <text evidence="7">Regulates arginine biosynthesis genes.</text>
</comment>
<keyword evidence="11" id="KW-1185">Reference proteome</keyword>
<dbReference type="InterPro" id="IPR020899">
    <property type="entry name" value="Arg_repress_C"/>
</dbReference>
<evidence type="ECO:0000256" key="6">
    <source>
        <dbReference type="ARBA" id="ARBA00023163"/>
    </source>
</evidence>
<protein>
    <recommendedName>
        <fullName evidence="7">Arginine repressor</fullName>
    </recommendedName>
</protein>
<keyword evidence="7" id="KW-0028">Amino-acid biosynthesis</keyword>
<dbReference type="InterPro" id="IPR036388">
    <property type="entry name" value="WH-like_DNA-bd_sf"/>
</dbReference>
<accession>A0ABR5Q8P1</accession>
<evidence type="ECO:0000259" key="9">
    <source>
        <dbReference type="Pfam" id="PF02863"/>
    </source>
</evidence>
<dbReference type="SUPFAM" id="SSF46785">
    <property type="entry name" value="Winged helix' DNA-binding domain"/>
    <property type="match status" value="1"/>
</dbReference>
<evidence type="ECO:0000256" key="3">
    <source>
        <dbReference type="ARBA" id="ARBA00022490"/>
    </source>
</evidence>
<evidence type="ECO:0000256" key="5">
    <source>
        <dbReference type="ARBA" id="ARBA00023125"/>
    </source>
</evidence>
<feature type="domain" description="Arginine repressor C-terminal" evidence="9">
    <location>
        <begin position="82"/>
        <end position="148"/>
    </location>
</feature>
<dbReference type="Gene3D" id="1.10.10.10">
    <property type="entry name" value="Winged helix-like DNA-binding domain superfamily/Winged helix DNA-binding domain"/>
    <property type="match status" value="1"/>
</dbReference>
<dbReference type="SUPFAM" id="SSF55252">
    <property type="entry name" value="C-terminal domain of arginine repressor"/>
    <property type="match status" value="1"/>
</dbReference>
<comment type="pathway">
    <text evidence="7">Amino-acid biosynthesis; L-arginine biosynthesis [regulation].</text>
</comment>
<evidence type="ECO:0000313" key="11">
    <source>
        <dbReference type="Proteomes" id="UP000051884"/>
    </source>
</evidence>
<dbReference type="HAMAP" id="MF_00173">
    <property type="entry name" value="Arg_repressor"/>
    <property type="match status" value="1"/>
</dbReference>
<dbReference type="Gene3D" id="3.30.1360.40">
    <property type="match status" value="1"/>
</dbReference>
<dbReference type="Proteomes" id="UP000051884">
    <property type="component" value="Unassembled WGS sequence"/>
</dbReference>
<name>A0ABR5Q8P1_9LACO</name>
<keyword evidence="3 7" id="KW-0963">Cytoplasm</keyword>
<evidence type="ECO:0000259" key="8">
    <source>
        <dbReference type="Pfam" id="PF01316"/>
    </source>
</evidence>
<evidence type="ECO:0000256" key="2">
    <source>
        <dbReference type="ARBA" id="ARBA00008316"/>
    </source>
</evidence>
<feature type="domain" description="Arginine repressor DNA-binding" evidence="8">
    <location>
        <begin position="3"/>
        <end position="69"/>
    </location>
</feature>
<dbReference type="InterPro" id="IPR020900">
    <property type="entry name" value="Arg_repress_DNA-bd"/>
</dbReference>
<keyword evidence="7" id="KW-0055">Arginine biosynthesis</keyword>
<dbReference type="PANTHER" id="PTHR34471:SF1">
    <property type="entry name" value="ARGININE REPRESSOR"/>
    <property type="match status" value="1"/>
</dbReference>
<comment type="similarity">
    <text evidence="2 7">Belongs to the ArgR family.</text>
</comment>
<dbReference type="InterPro" id="IPR001669">
    <property type="entry name" value="Arg_repress"/>
</dbReference>
<evidence type="ECO:0000313" key="10">
    <source>
        <dbReference type="EMBL" id="KRO09775.1"/>
    </source>
</evidence>
<reference evidence="10 11" key="1">
    <citation type="journal article" date="2015" name="Genome Announc.">
        <title>Expanding the biotechnology potential of lactobacilli through comparative genomics of 213 strains and associated genera.</title>
        <authorList>
            <person name="Sun Z."/>
            <person name="Harris H.M."/>
            <person name="McCann A."/>
            <person name="Guo C."/>
            <person name="Argimon S."/>
            <person name="Zhang W."/>
            <person name="Yang X."/>
            <person name="Jeffery I.B."/>
            <person name="Cooney J.C."/>
            <person name="Kagawa T.F."/>
            <person name="Liu W."/>
            <person name="Song Y."/>
            <person name="Salvetti E."/>
            <person name="Wrobel A."/>
            <person name="Rasinkangas P."/>
            <person name="Parkhill J."/>
            <person name="Rea M.C."/>
            <person name="O'Sullivan O."/>
            <person name="Ritari J."/>
            <person name="Douillard F.P."/>
            <person name="Paul Ross R."/>
            <person name="Yang R."/>
            <person name="Briner A.E."/>
            <person name="Felis G.E."/>
            <person name="de Vos W.M."/>
            <person name="Barrangou R."/>
            <person name="Klaenhammer T.R."/>
            <person name="Caufield P.W."/>
            <person name="Cui Y."/>
            <person name="Zhang H."/>
            <person name="O'Toole P.W."/>
        </authorList>
    </citation>
    <scope>NUCLEOTIDE SEQUENCE [LARGE SCALE GENOMIC DNA]</scope>
    <source>
        <strain evidence="10 11">DSM 26202</strain>
    </source>
</reference>
<dbReference type="InterPro" id="IPR036390">
    <property type="entry name" value="WH_DNA-bd_sf"/>
</dbReference>
<comment type="caution">
    <text evidence="10">The sequence shown here is derived from an EMBL/GenBank/DDBJ whole genome shotgun (WGS) entry which is preliminary data.</text>
</comment>
<evidence type="ECO:0000256" key="7">
    <source>
        <dbReference type="HAMAP-Rule" id="MF_00173"/>
    </source>
</evidence>
<dbReference type="Pfam" id="PF01316">
    <property type="entry name" value="Arg_repressor"/>
    <property type="match status" value="1"/>
</dbReference>
<dbReference type="PRINTS" id="PR01467">
    <property type="entry name" value="ARGREPRESSOR"/>
</dbReference>